<keyword evidence="1" id="KW-0808">Transferase</keyword>
<dbReference type="Gene3D" id="1.25.40.10">
    <property type="entry name" value="Tetratricopeptide repeat domain"/>
    <property type="match status" value="1"/>
</dbReference>
<dbReference type="Pfam" id="PF00069">
    <property type="entry name" value="Pkinase"/>
    <property type="match status" value="1"/>
</dbReference>
<keyword evidence="4 5" id="KW-0067">ATP-binding</keyword>
<dbReference type="CDD" id="cd14014">
    <property type="entry name" value="STKc_PknB_like"/>
    <property type="match status" value="1"/>
</dbReference>
<dbReference type="SUPFAM" id="SSF56112">
    <property type="entry name" value="Protein kinase-like (PK-like)"/>
    <property type="match status" value="1"/>
</dbReference>
<dbReference type="PROSITE" id="PS50011">
    <property type="entry name" value="PROTEIN_KINASE_DOM"/>
    <property type="match status" value="1"/>
</dbReference>
<evidence type="ECO:0000256" key="3">
    <source>
        <dbReference type="ARBA" id="ARBA00022777"/>
    </source>
</evidence>
<dbReference type="PROSITE" id="PS00107">
    <property type="entry name" value="PROTEIN_KINASE_ATP"/>
    <property type="match status" value="1"/>
</dbReference>
<evidence type="ECO:0000256" key="2">
    <source>
        <dbReference type="ARBA" id="ARBA00022741"/>
    </source>
</evidence>
<dbReference type="InterPro" id="IPR011990">
    <property type="entry name" value="TPR-like_helical_dom_sf"/>
</dbReference>
<keyword evidence="3 7" id="KW-0418">Kinase</keyword>
<dbReference type="SUPFAM" id="SSF48452">
    <property type="entry name" value="TPR-like"/>
    <property type="match status" value="1"/>
</dbReference>
<dbReference type="InterPro" id="IPR011009">
    <property type="entry name" value="Kinase-like_dom_sf"/>
</dbReference>
<evidence type="ECO:0000256" key="5">
    <source>
        <dbReference type="PROSITE-ProRule" id="PRU10141"/>
    </source>
</evidence>
<proteinExistence type="predicted"/>
<dbReference type="Proteomes" id="UP001370348">
    <property type="component" value="Chromosome"/>
</dbReference>
<dbReference type="PANTHER" id="PTHR43289:SF6">
    <property type="entry name" value="SERINE_THREONINE-PROTEIN KINASE NEKL-3"/>
    <property type="match status" value="1"/>
</dbReference>
<reference evidence="7 8" key="1">
    <citation type="submission" date="2021-12" db="EMBL/GenBank/DDBJ databases">
        <title>Discovery of the Pendulisporaceae a myxobacterial family with distinct sporulation behavior and unique specialized metabolism.</title>
        <authorList>
            <person name="Garcia R."/>
            <person name="Popoff A."/>
            <person name="Bader C.D."/>
            <person name="Loehr J."/>
            <person name="Walesch S."/>
            <person name="Walt C."/>
            <person name="Boldt J."/>
            <person name="Bunk B."/>
            <person name="Haeckl F.J.F.P.J."/>
            <person name="Gunesch A.P."/>
            <person name="Birkelbach J."/>
            <person name="Nuebel U."/>
            <person name="Pietschmann T."/>
            <person name="Bach T."/>
            <person name="Mueller R."/>
        </authorList>
    </citation>
    <scope>NUCLEOTIDE SEQUENCE [LARGE SCALE GENOMIC DNA]</scope>
    <source>
        <strain evidence="7 8">MSr11954</strain>
    </source>
</reference>
<keyword evidence="8" id="KW-1185">Reference proteome</keyword>
<sequence>MSTVTPVTVAQRDDLIADTATNTAAGAPKVGSRIREHIRLDRLLERGEGWMLYLADDEACAHLILVVIATSTAALEACLSGRGTGTVLNRSTLGLLHIAEVMLEEAHYLRFCERLLEPQHAASKELTLESPSSPNEARLAVGSTFAERYRIDGVLGRGGMGEVYRAYDSVFQRTVALKVVLDHASENTPEQRDDAQRRLLNEARLVSVLKHPHIVEIFDAGESAGLPYLVLELCDGGNLRKAMQGDAGQTERLQWLTEIAEALAHAHDRGIVHRDVKPENVLLTHERRAKVTDFGIAKALKREGHESNTLFSIVGTPRYMAPEQLSGKAIDARADQYAWGLVAHELLTKSHPRLREVNALRVDHGATVTPTVPPHLRRVLTRAMAPEPEARYANFHALFLDLQPARRWRGWPVVLGAIAALAVAGVTVGRSIVRPQAPAQATSATPPIATFDTEKVDAETVNRCAPSARPHLAAGLQLWRDASEWEALPKLEEATTLDAECASASLYYIIAASYTFPKRRDHFRHAREHRARLTERERRILDVLEPWVADPPDFAEVHRRAAANSAQMPRDPDFRTLHARALARMGRLDEALTVLDASAALQLNPVAGHEYEAARILIRKRDIVAALDRFDRCLNVSPDSGDCLRWKGLFLASRGDCTKAEAAFRRLISVKSDSQFAHYALANVLLVSTHDATVARNAYEQRWRHLSAKDFLSTPAPDVSRLTPEIT</sequence>
<dbReference type="InterPro" id="IPR008271">
    <property type="entry name" value="Ser/Thr_kinase_AS"/>
</dbReference>
<dbReference type="RefSeq" id="WP_394823533.1">
    <property type="nucleotide sequence ID" value="NZ_CP089984.1"/>
</dbReference>
<dbReference type="InterPro" id="IPR017441">
    <property type="entry name" value="Protein_kinase_ATP_BS"/>
</dbReference>
<dbReference type="SMART" id="SM00220">
    <property type="entry name" value="S_TKc"/>
    <property type="match status" value="1"/>
</dbReference>
<dbReference type="GO" id="GO:0016301">
    <property type="term" value="F:kinase activity"/>
    <property type="evidence" value="ECO:0007669"/>
    <property type="project" value="UniProtKB-KW"/>
</dbReference>
<protein>
    <submittedName>
        <fullName evidence="7">Serine/threonine-protein kinase</fullName>
    </submittedName>
</protein>
<accession>A0ABZ2LSL3</accession>
<dbReference type="PANTHER" id="PTHR43289">
    <property type="entry name" value="MITOGEN-ACTIVATED PROTEIN KINASE KINASE KINASE 20-RELATED"/>
    <property type="match status" value="1"/>
</dbReference>
<name>A0ABZ2LSL3_9BACT</name>
<gene>
    <name evidence="7" type="ORF">LZC94_39545</name>
</gene>
<dbReference type="Gene3D" id="3.30.200.20">
    <property type="entry name" value="Phosphorylase Kinase, domain 1"/>
    <property type="match status" value="1"/>
</dbReference>
<dbReference type="PROSITE" id="PS00108">
    <property type="entry name" value="PROTEIN_KINASE_ST"/>
    <property type="match status" value="1"/>
</dbReference>
<evidence type="ECO:0000256" key="4">
    <source>
        <dbReference type="ARBA" id="ARBA00022840"/>
    </source>
</evidence>
<evidence type="ECO:0000259" key="6">
    <source>
        <dbReference type="PROSITE" id="PS50011"/>
    </source>
</evidence>
<feature type="binding site" evidence="5">
    <location>
        <position position="178"/>
    </location>
    <ligand>
        <name>ATP</name>
        <dbReference type="ChEBI" id="CHEBI:30616"/>
    </ligand>
</feature>
<evidence type="ECO:0000313" key="8">
    <source>
        <dbReference type="Proteomes" id="UP001370348"/>
    </source>
</evidence>
<keyword evidence="2 5" id="KW-0547">Nucleotide-binding</keyword>
<dbReference type="InterPro" id="IPR000719">
    <property type="entry name" value="Prot_kinase_dom"/>
</dbReference>
<organism evidence="7 8">
    <name type="scientific">Pendulispora albinea</name>
    <dbReference type="NCBI Taxonomy" id="2741071"/>
    <lineage>
        <taxon>Bacteria</taxon>
        <taxon>Pseudomonadati</taxon>
        <taxon>Myxococcota</taxon>
        <taxon>Myxococcia</taxon>
        <taxon>Myxococcales</taxon>
        <taxon>Sorangiineae</taxon>
        <taxon>Pendulisporaceae</taxon>
        <taxon>Pendulispora</taxon>
    </lineage>
</organism>
<feature type="domain" description="Protein kinase" evidence="6">
    <location>
        <begin position="149"/>
        <end position="406"/>
    </location>
</feature>
<dbReference type="EMBL" id="CP089984">
    <property type="protein sequence ID" value="WXB13914.1"/>
    <property type="molecule type" value="Genomic_DNA"/>
</dbReference>
<evidence type="ECO:0000313" key="7">
    <source>
        <dbReference type="EMBL" id="WXB13914.1"/>
    </source>
</evidence>
<dbReference type="Gene3D" id="1.10.510.10">
    <property type="entry name" value="Transferase(Phosphotransferase) domain 1"/>
    <property type="match status" value="1"/>
</dbReference>
<evidence type="ECO:0000256" key="1">
    <source>
        <dbReference type="ARBA" id="ARBA00022679"/>
    </source>
</evidence>